<reference evidence="2" key="1">
    <citation type="submission" date="2022-10" db="EMBL/GenBank/DDBJ databases">
        <authorList>
            <person name="Yu W.X."/>
        </authorList>
    </citation>
    <scope>NUCLEOTIDE SEQUENCE</scope>
    <source>
        <strain evidence="2">D04</strain>
    </source>
</reference>
<name>A0AAE3MFE3_9BACT</name>
<dbReference type="RefSeq" id="WP_301200148.1">
    <property type="nucleotide sequence ID" value="NZ_JAPDPI010000026.1"/>
</dbReference>
<proteinExistence type="predicted"/>
<accession>A0AAE3MFE3</accession>
<protein>
    <submittedName>
        <fullName evidence="2">DUF4494 domain-containing protein</fullName>
    </submittedName>
</protein>
<comment type="caution">
    <text evidence="2">The sequence shown here is derived from an EMBL/GenBank/DDBJ whole genome shotgun (WGS) entry which is preliminary data.</text>
</comment>
<evidence type="ECO:0000256" key="1">
    <source>
        <dbReference type="SAM" id="MobiDB-lite"/>
    </source>
</evidence>
<dbReference type="AlphaFoldDB" id="A0AAE3MFE3"/>
<dbReference type="Proteomes" id="UP001207408">
    <property type="component" value="Unassembled WGS sequence"/>
</dbReference>
<dbReference type="EMBL" id="JAPDPI010000026">
    <property type="protein sequence ID" value="MCW3806580.1"/>
    <property type="molecule type" value="Genomic_DNA"/>
</dbReference>
<feature type="compositionally biased region" description="Polar residues" evidence="1">
    <location>
        <begin position="158"/>
        <end position="177"/>
    </location>
</feature>
<evidence type="ECO:0000313" key="3">
    <source>
        <dbReference type="Proteomes" id="UP001207408"/>
    </source>
</evidence>
<feature type="region of interest" description="Disordered" evidence="1">
    <location>
        <begin position="152"/>
        <end position="188"/>
    </location>
</feature>
<sequence length="188" mass="21852">MNTWFECKVKYETVDEQTGKEKKVNLPYLIDAVSYTEAESRIHAEMEQYVRGEFSVPSIKKANYTDLFFYDDGDKWYKCKVVFVSIDENAGKEKKVSNQMLVLASDLKEAYDRINESMQGMTVDFDITSIIESNIADVFPYFKDEVNEPIPDHLTPLSDYQQKNSETFQQESESFNADTEDKISDEDF</sequence>
<keyword evidence="3" id="KW-1185">Reference proteome</keyword>
<gene>
    <name evidence="2" type="ORF">OM074_13170</name>
</gene>
<evidence type="ECO:0000313" key="2">
    <source>
        <dbReference type="EMBL" id="MCW3806580.1"/>
    </source>
</evidence>
<dbReference type="InterPro" id="IPR027848">
    <property type="entry name" value="DUF4494"/>
</dbReference>
<dbReference type="Pfam" id="PF14902">
    <property type="entry name" value="DUF4494"/>
    <property type="match status" value="1"/>
</dbReference>
<organism evidence="2 3">
    <name type="scientific">Plebeiibacterium marinum</name>
    <dbReference type="NCBI Taxonomy" id="2992111"/>
    <lineage>
        <taxon>Bacteria</taxon>
        <taxon>Pseudomonadati</taxon>
        <taxon>Bacteroidota</taxon>
        <taxon>Bacteroidia</taxon>
        <taxon>Marinilabiliales</taxon>
        <taxon>Marinilabiliaceae</taxon>
        <taxon>Plebeiibacterium</taxon>
    </lineage>
</organism>